<dbReference type="KEGG" id="bbrx:BRETT_001338"/>
<dbReference type="InterPro" id="IPR011990">
    <property type="entry name" value="TPR-like_helical_dom_sf"/>
</dbReference>
<evidence type="ECO:0000313" key="1">
    <source>
        <dbReference type="EMBL" id="QOU21613.1"/>
    </source>
</evidence>
<dbReference type="EMBL" id="CP063136">
    <property type="protein sequence ID" value="QOU21613.1"/>
    <property type="molecule type" value="Genomic_DNA"/>
</dbReference>
<protein>
    <recommendedName>
        <fullName evidence="3">Translocation protein SEC72</fullName>
    </recommendedName>
</protein>
<reference evidence="1" key="1">
    <citation type="submission" date="2020-10" db="EMBL/GenBank/DDBJ databases">
        <authorList>
            <person name="Palmer J.M."/>
        </authorList>
    </citation>
    <scope>NUCLEOTIDE SEQUENCE</scope>
    <source>
        <strain evidence="1">UCD 2041</strain>
    </source>
</reference>
<dbReference type="RefSeq" id="XP_041138106.1">
    <property type="nucleotide sequence ID" value="XM_041279892.1"/>
</dbReference>
<dbReference type="OrthoDB" id="433738at2759"/>
<dbReference type="SUPFAM" id="SSF48452">
    <property type="entry name" value="TPR-like"/>
    <property type="match status" value="1"/>
</dbReference>
<dbReference type="Proteomes" id="UP000663131">
    <property type="component" value="Chromosome 8"/>
</dbReference>
<name>A0A871R4Z8_DEKBR</name>
<dbReference type="AlphaFoldDB" id="A0A871R4Z8"/>
<proteinExistence type="predicted"/>
<dbReference type="Gene3D" id="1.25.40.10">
    <property type="entry name" value="Tetratricopeptide repeat domain"/>
    <property type="match status" value="1"/>
</dbReference>
<evidence type="ECO:0008006" key="3">
    <source>
        <dbReference type="Google" id="ProtNLM"/>
    </source>
</evidence>
<sequence>MSLPITYDPVSKKVHLAEGYNASENELLEKEISQLNTLMKDYVNTNSDVPALPTPQAFTKKLSLLVRNMHTGAANSMKQKKYKEAAKQFDLALGLATARPKFENFQLSMAEVIICLMGRCDALMMDKQWLAAYQDAEILCQLAAAVPESHLRKGVCELQLGHPLEARTDFERGLCFKPGHAKLGMHLKLAQAAIDEQNGEN</sequence>
<reference evidence="1" key="2">
    <citation type="journal article" name="BMC Genomics">
        <title>New genome assemblies reveal patterns of domestication and adaptation across Brettanomyces (Dekkera) species.</title>
        <authorList>
            <person name="Roach M.J."/>
            <person name="Borneman A.R."/>
        </authorList>
    </citation>
    <scope>NUCLEOTIDE SEQUENCE</scope>
    <source>
        <strain evidence="1">UCD 2041</strain>
    </source>
</reference>
<organism evidence="1 2">
    <name type="scientific">Dekkera bruxellensis</name>
    <name type="common">Brettanomyces custersii</name>
    <dbReference type="NCBI Taxonomy" id="5007"/>
    <lineage>
        <taxon>Eukaryota</taxon>
        <taxon>Fungi</taxon>
        <taxon>Dikarya</taxon>
        <taxon>Ascomycota</taxon>
        <taxon>Saccharomycotina</taxon>
        <taxon>Pichiomycetes</taxon>
        <taxon>Pichiales</taxon>
        <taxon>Pichiaceae</taxon>
        <taxon>Brettanomyces</taxon>
    </lineage>
</organism>
<evidence type="ECO:0000313" key="2">
    <source>
        <dbReference type="Proteomes" id="UP000663131"/>
    </source>
</evidence>
<accession>A0A871R4Z8</accession>
<dbReference type="GeneID" id="64573263"/>
<gene>
    <name evidence="1" type="ORF">BRETT_001338</name>
</gene>